<name>A0ABV5NZR8_9ACTN</name>
<dbReference type="SUPFAM" id="SSF54427">
    <property type="entry name" value="NTF2-like"/>
    <property type="match status" value="1"/>
</dbReference>
<dbReference type="InterPro" id="IPR032710">
    <property type="entry name" value="NTF2-like_dom_sf"/>
</dbReference>
<sequence>MPLSHDDRCAITDLINLHGHLCDSGELDRFGEVFTDDVVYDVSDVGGGELHGVEALAAAGLALGEGNPIGHHVTNIILAERADGLVHARSKGLGVRADGTTGSLTYEDTVVRGEHGWRISHRKLIVHRVPLNGVWRTS</sequence>
<dbReference type="Pfam" id="PF13577">
    <property type="entry name" value="SnoaL_4"/>
    <property type="match status" value="1"/>
</dbReference>
<feature type="domain" description="SnoaL-like" evidence="1">
    <location>
        <begin position="6"/>
        <end position="123"/>
    </location>
</feature>
<organism evidence="2 3">
    <name type="scientific">Nonomuraea salmonea</name>
    <dbReference type="NCBI Taxonomy" id="46181"/>
    <lineage>
        <taxon>Bacteria</taxon>
        <taxon>Bacillati</taxon>
        <taxon>Actinomycetota</taxon>
        <taxon>Actinomycetes</taxon>
        <taxon>Streptosporangiales</taxon>
        <taxon>Streptosporangiaceae</taxon>
        <taxon>Nonomuraea</taxon>
    </lineage>
</organism>
<dbReference type="InterPro" id="IPR037401">
    <property type="entry name" value="SnoaL-like"/>
</dbReference>
<gene>
    <name evidence="2" type="ORF">ACFFR3_40525</name>
</gene>
<reference evidence="2 3" key="1">
    <citation type="submission" date="2024-09" db="EMBL/GenBank/DDBJ databases">
        <authorList>
            <person name="Sun Q."/>
            <person name="Mori K."/>
        </authorList>
    </citation>
    <scope>NUCLEOTIDE SEQUENCE [LARGE SCALE GENOMIC DNA]</scope>
    <source>
        <strain evidence="2 3">JCM 3324</strain>
    </source>
</reference>
<evidence type="ECO:0000259" key="1">
    <source>
        <dbReference type="Pfam" id="PF13577"/>
    </source>
</evidence>
<comment type="caution">
    <text evidence="2">The sequence shown here is derived from an EMBL/GenBank/DDBJ whole genome shotgun (WGS) entry which is preliminary data.</text>
</comment>
<evidence type="ECO:0000313" key="3">
    <source>
        <dbReference type="Proteomes" id="UP001589568"/>
    </source>
</evidence>
<protein>
    <submittedName>
        <fullName evidence="2">Nuclear transport factor 2 family protein</fullName>
    </submittedName>
</protein>
<proteinExistence type="predicted"/>
<dbReference type="EMBL" id="JBHMCF010000046">
    <property type="protein sequence ID" value="MFB9475814.1"/>
    <property type="molecule type" value="Genomic_DNA"/>
</dbReference>
<keyword evidence="3" id="KW-1185">Reference proteome</keyword>
<evidence type="ECO:0000313" key="2">
    <source>
        <dbReference type="EMBL" id="MFB9475814.1"/>
    </source>
</evidence>
<dbReference type="RefSeq" id="WP_345403809.1">
    <property type="nucleotide sequence ID" value="NZ_BAAAXS010000001.1"/>
</dbReference>
<dbReference type="Proteomes" id="UP001589568">
    <property type="component" value="Unassembled WGS sequence"/>
</dbReference>
<dbReference type="Gene3D" id="3.10.450.50">
    <property type="match status" value="1"/>
</dbReference>
<accession>A0ABV5NZR8</accession>